<keyword evidence="4" id="KW-0472">Membrane</keyword>
<comment type="caution">
    <text evidence="6">The sequence shown here is derived from an EMBL/GenBank/DDBJ whole genome shotgun (WGS) entry which is preliminary data.</text>
</comment>
<dbReference type="Gene3D" id="1.20.120.1630">
    <property type="match status" value="1"/>
</dbReference>
<name>A0AA39P672_9AGAR</name>
<reference evidence="6" key="1">
    <citation type="submission" date="2023-06" db="EMBL/GenBank/DDBJ databases">
        <authorList>
            <consortium name="Lawrence Berkeley National Laboratory"/>
            <person name="Ahrendt S."/>
            <person name="Sahu N."/>
            <person name="Indic B."/>
            <person name="Wong-Bajracharya J."/>
            <person name="Merenyi Z."/>
            <person name="Ke H.-M."/>
            <person name="Monk M."/>
            <person name="Kocsube S."/>
            <person name="Drula E."/>
            <person name="Lipzen A."/>
            <person name="Balint B."/>
            <person name="Henrissat B."/>
            <person name="Andreopoulos B."/>
            <person name="Martin F.M."/>
            <person name="Harder C.B."/>
            <person name="Rigling D."/>
            <person name="Ford K.L."/>
            <person name="Foster G.D."/>
            <person name="Pangilinan J."/>
            <person name="Papanicolaou A."/>
            <person name="Barry K."/>
            <person name="LaButti K."/>
            <person name="Viragh M."/>
            <person name="Koriabine M."/>
            <person name="Yan M."/>
            <person name="Riley R."/>
            <person name="Champramary S."/>
            <person name="Plett K.L."/>
            <person name="Tsai I.J."/>
            <person name="Slot J."/>
            <person name="Sipos G."/>
            <person name="Plett J."/>
            <person name="Nagy L.G."/>
            <person name="Grigoriev I.V."/>
        </authorList>
    </citation>
    <scope>NUCLEOTIDE SEQUENCE</scope>
    <source>
        <strain evidence="6">HWK02</strain>
    </source>
</reference>
<evidence type="ECO:0000256" key="4">
    <source>
        <dbReference type="ARBA" id="ARBA00023136"/>
    </source>
</evidence>
<keyword evidence="5" id="KW-0808">Transferase</keyword>
<dbReference type="PANTHER" id="PTHR12714">
    <property type="entry name" value="PROTEIN-S ISOPRENYLCYSTEINE O-METHYLTRANSFERASE"/>
    <property type="match status" value="1"/>
</dbReference>
<dbReference type="Proteomes" id="UP001175228">
    <property type="component" value="Unassembled WGS sequence"/>
</dbReference>
<accession>A0AA39P672</accession>
<organism evidence="6 7">
    <name type="scientific">Armillaria luteobubalina</name>
    <dbReference type="NCBI Taxonomy" id="153913"/>
    <lineage>
        <taxon>Eukaryota</taxon>
        <taxon>Fungi</taxon>
        <taxon>Dikarya</taxon>
        <taxon>Basidiomycota</taxon>
        <taxon>Agaricomycotina</taxon>
        <taxon>Agaricomycetes</taxon>
        <taxon>Agaricomycetidae</taxon>
        <taxon>Agaricales</taxon>
        <taxon>Marasmiineae</taxon>
        <taxon>Physalacriaceae</taxon>
        <taxon>Armillaria</taxon>
    </lineage>
</organism>
<keyword evidence="2" id="KW-0812">Transmembrane</keyword>
<dbReference type="GO" id="GO:0032259">
    <property type="term" value="P:methylation"/>
    <property type="evidence" value="ECO:0007669"/>
    <property type="project" value="UniProtKB-KW"/>
</dbReference>
<gene>
    <name evidence="6" type="ORF">EDD18DRAFT_1312611</name>
</gene>
<dbReference type="PANTHER" id="PTHR12714:SF24">
    <property type="entry name" value="SLR1182 PROTEIN"/>
    <property type="match status" value="1"/>
</dbReference>
<comment type="subcellular location">
    <subcellularLocation>
        <location evidence="5">Endoplasmic reticulum membrane</location>
        <topology evidence="5">Multi-pass membrane protein</topology>
    </subcellularLocation>
    <subcellularLocation>
        <location evidence="1">Membrane</location>
        <topology evidence="1">Multi-pass membrane protein</topology>
    </subcellularLocation>
</comment>
<dbReference type="EMBL" id="JAUEPU010000100">
    <property type="protein sequence ID" value="KAK0478055.1"/>
    <property type="molecule type" value="Genomic_DNA"/>
</dbReference>
<keyword evidence="7" id="KW-1185">Reference proteome</keyword>
<keyword evidence="5" id="KW-0489">Methyltransferase</keyword>
<sequence>MSILKVPILLVGAYNIWKALTPPHHSTLAERFPPSLIGRFALSFSTFLKATLILSSQLMPQVLIHMPTKFQSATMTITPSFLIGTGLAIAGAQLRLACYRTLGHLFTFEMAIRKDHELITTGPYAYVRHPAYAGLLMTMAGEAVIQCSRGSWLQECRLVEMLAMKVYLSVLISPMLLLTYSSTMRGWHEDAILKEKFGDDWTEWAMKTPYRLIPFIY</sequence>
<evidence type="ECO:0000256" key="5">
    <source>
        <dbReference type="RuleBase" id="RU362022"/>
    </source>
</evidence>
<dbReference type="AlphaFoldDB" id="A0AA39P672"/>
<comment type="catalytic activity">
    <reaction evidence="5">
        <text>[protein]-C-terminal S-[(2E,6E)-farnesyl]-L-cysteine + S-adenosyl-L-methionine = [protein]-C-terminal S-[(2E,6E)-farnesyl]-L-cysteine methyl ester + S-adenosyl-L-homocysteine</text>
        <dbReference type="Rhea" id="RHEA:21672"/>
        <dbReference type="Rhea" id="RHEA-COMP:12125"/>
        <dbReference type="Rhea" id="RHEA-COMP:12126"/>
        <dbReference type="ChEBI" id="CHEBI:57856"/>
        <dbReference type="ChEBI" id="CHEBI:59789"/>
        <dbReference type="ChEBI" id="CHEBI:90510"/>
        <dbReference type="ChEBI" id="CHEBI:90511"/>
        <dbReference type="EC" id="2.1.1.100"/>
    </reaction>
</comment>
<comment type="similarity">
    <text evidence="5">Belongs to the class VI-like SAM-binding methyltransferase superfamily. Isoprenylcysteine carboxyl methyltransferase family.</text>
</comment>
<evidence type="ECO:0000313" key="6">
    <source>
        <dbReference type="EMBL" id="KAK0478055.1"/>
    </source>
</evidence>
<evidence type="ECO:0000256" key="3">
    <source>
        <dbReference type="ARBA" id="ARBA00022989"/>
    </source>
</evidence>
<dbReference type="EC" id="2.1.1.100" evidence="5"/>
<proteinExistence type="inferred from homology"/>
<evidence type="ECO:0000256" key="1">
    <source>
        <dbReference type="ARBA" id="ARBA00004141"/>
    </source>
</evidence>
<protein>
    <recommendedName>
        <fullName evidence="5">Protein-S-isoprenylcysteine O-methyltransferase</fullName>
        <ecNumber evidence="5">2.1.1.100</ecNumber>
    </recommendedName>
</protein>
<keyword evidence="3" id="KW-1133">Transmembrane helix</keyword>
<dbReference type="InterPro" id="IPR007269">
    <property type="entry name" value="ICMT_MeTrfase"/>
</dbReference>
<evidence type="ECO:0000313" key="7">
    <source>
        <dbReference type="Proteomes" id="UP001175228"/>
    </source>
</evidence>
<keyword evidence="5" id="KW-0949">S-adenosyl-L-methionine</keyword>
<dbReference type="GO" id="GO:0005789">
    <property type="term" value="C:endoplasmic reticulum membrane"/>
    <property type="evidence" value="ECO:0007669"/>
    <property type="project" value="UniProtKB-SubCell"/>
</dbReference>
<dbReference type="Pfam" id="PF04140">
    <property type="entry name" value="ICMT"/>
    <property type="match status" value="1"/>
</dbReference>
<keyword evidence="5" id="KW-0256">Endoplasmic reticulum</keyword>
<dbReference type="GO" id="GO:0004671">
    <property type="term" value="F:protein C-terminal S-isoprenylcysteine carboxyl O-methyltransferase activity"/>
    <property type="evidence" value="ECO:0007669"/>
    <property type="project" value="UniProtKB-EC"/>
</dbReference>
<evidence type="ECO:0000256" key="2">
    <source>
        <dbReference type="ARBA" id="ARBA00022692"/>
    </source>
</evidence>